<protein>
    <submittedName>
        <fullName evidence="2">Uncharacterized protein</fullName>
    </submittedName>
</protein>
<feature type="transmembrane region" description="Helical" evidence="1">
    <location>
        <begin position="20"/>
        <end position="45"/>
    </location>
</feature>
<reference evidence="2" key="1">
    <citation type="submission" date="2020-10" db="EMBL/GenBank/DDBJ databases">
        <authorList>
            <person name="Gilroy R."/>
        </authorList>
    </citation>
    <scope>NUCLEOTIDE SEQUENCE</scope>
    <source>
        <strain evidence="2">14508</strain>
    </source>
</reference>
<dbReference type="Proteomes" id="UP000886893">
    <property type="component" value="Unassembled WGS sequence"/>
</dbReference>
<gene>
    <name evidence="2" type="ORF">IAD04_05635</name>
</gene>
<name>A0A9D1G9L9_9FIRM</name>
<evidence type="ECO:0000313" key="3">
    <source>
        <dbReference type="Proteomes" id="UP000886893"/>
    </source>
</evidence>
<organism evidence="2 3">
    <name type="scientific">Candidatus Caccosoma faecigallinarum</name>
    <dbReference type="NCBI Taxonomy" id="2840720"/>
    <lineage>
        <taxon>Bacteria</taxon>
        <taxon>Bacillati</taxon>
        <taxon>Bacillota</taxon>
        <taxon>Bacillota incertae sedis</taxon>
        <taxon>Candidatus Caccosoma</taxon>
    </lineage>
</organism>
<keyword evidence="1" id="KW-1133">Transmembrane helix</keyword>
<sequence>MGLLIFSGYHFLAIFSSFESVVSIFIWLGISIFPLALFLISFVYLIKNLLLLLKKNETIQFSKLLFYQISYVVSVFSFLLLDLLVFKRTDDGNMNRVINGQLSLYFLIPILIFAIYQIVSTIIFYQKNKKMTKSKI</sequence>
<feature type="transmembrane region" description="Helical" evidence="1">
    <location>
        <begin position="106"/>
        <end position="125"/>
    </location>
</feature>
<keyword evidence="1" id="KW-0472">Membrane</keyword>
<proteinExistence type="predicted"/>
<feature type="transmembrane region" description="Helical" evidence="1">
    <location>
        <begin position="65"/>
        <end position="86"/>
    </location>
</feature>
<keyword evidence="1" id="KW-0812">Transmembrane</keyword>
<reference evidence="2" key="2">
    <citation type="journal article" date="2021" name="PeerJ">
        <title>Extensive microbial diversity within the chicken gut microbiome revealed by metagenomics and culture.</title>
        <authorList>
            <person name="Gilroy R."/>
            <person name="Ravi A."/>
            <person name="Getino M."/>
            <person name="Pursley I."/>
            <person name="Horton D.L."/>
            <person name="Alikhan N.F."/>
            <person name="Baker D."/>
            <person name="Gharbi K."/>
            <person name="Hall N."/>
            <person name="Watson M."/>
            <person name="Adriaenssens E.M."/>
            <person name="Foster-Nyarko E."/>
            <person name="Jarju S."/>
            <person name="Secka A."/>
            <person name="Antonio M."/>
            <person name="Oren A."/>
            <person name="Chaudhuri R.R."/>
            <person name="La Ragione R."/>
            <person name="Hildebrand F."/>
            <person name="Pallen M.J."/>
        </authorList>
    </citation>
    <scope>NUCLEOTIDE SEQUENCE</scope>
    <source>
        <strain evidence="2">14508</strain>
    </source>
</reference>
<accession>A0A9D1G9L9</accession>
<evidence type="ECO:0000313" key="2">
    <source>
        <dbReference type="EMBL" id="HIT17835.1"/>
    </source>
</evidence>
<comment type="caution">
    <text evidence="2">The sequence shown here is derived from an EMBL/GenBank/DDBJ whole genome shotgun (WGS) entry which is preliminary data.</text>
</comment>
<dbReference type="AlphaFoldDB" id="A0A9D1G9L9"/>
<dbReference type="EMBL" id="DVKI01000176">
    <property type="protein sequence ID" value="HIT17835.1"/>
    <property type="molecule type" value="Genomic_DNA"/>
</dbReference>
<evidence type="ECO:0000256" key="1">
    <source>
        <dbReference type="SAM" id="Phobius"/>
    </source>
</evidence>